<dbReference type="AlphaFoldDB" id="A0A562MW67"/>
<comment type="caution">
    <text evidence="2">The sequence shown here is derived from an EMBL/GenBank/DDBJ whole genome shotgun (WGS) entry which is preliminary data.</text>
</comment>
<feature type="transmembrane region" description="Helical" evidence="1">
    <location>
        <begin position="14"/>
        <end position="34"/>
    </location>
</feature>
<keyword evidence="1" id="KW-1133">Transmembrane helix</keyword>
<proteinExistence type="predicted"/>
<gene>
    <name evidence="2" type="ORF">IQ26_06297</name>
</gene>
<sequence>MTGSSNFDLMPTRYVAGLIGGPVGALIGTLDGAARKARRRFRPQPARGTVRDRDCDHGAAQVLGGVS</sequence>
<keyword evidence="3" id="KW-1185">Reference proteome</keyword>
<keyword evidence="1" id="KW-0472">Membrane</keyword>
<name>A0A562MW67_9HYPH</name>
<dbReference type="Proteomes" id="UP000317122">
    <property type="component" value="Unassembled WGS sequence"/>
</dbReference>
<evidence type="ECO:0000313" key="3">
    <source>
        <dbReference type="Proteomes" id="UP000317122"/>
    </source>
</evidence>
<evidence type="ECO:0000256" key="1">
    <source>
        <dbReference type="SAM" id="Phobius"/>
    </source>
</evidence>
<protein>
    <submittedName>
        <fullName evidence="2">Uncharacterized protein</fullName>
    </submittedName>
</protein>
<keyword evidence="1" id="KW-0812">Transmembrane</keyword>
<evidence type="ECO:0000313" key="2">
    <source>
        <dbReference type="EMBL" id="TWI24157.1"/>
    </source>
</evidence>
<dbReference type="EMBL" id="VLKT01000056">
    <property type="protein sequence ID" value="TWI24157.1"/>
    <property type="molecule type" value="Genomic_DNA"/>
</dbReference>
<organism evidence="2 3">
    <name type="scientific">Mesorhizobium tianshanense</name>
    <dbReference type="NCBI Taxonomy" id="39844"/>
    <lineage>
        <taxon>Bacteria</taxon>
        <taxon>Pseudomonadati</taxon>
        <taxon>Pseudomonadota</taxon>
        <taxon>Alphaproteobacteria</taxon>
        <taxon>Hyphomicrobiales</taxon>
        <taxon>Phyllobacteriaceae</taxon>
        <taxon>Mesorhizobium</taxon>
    </lineage>
</organism>
<accession>A0A562MW67</accession>
<reference evidence="2 3" key="1">
    <citation type="journal article" date="2015" name="Stand. Genomic Sci.">
        <title>Genomic Encyclopedia of Bacterial and Archaeal Type Strains, Phase III: the genomes of soil and plant-associated and newly described type strains.</title>
        <authorList>
            <person name="Whitman W.B."/>
            <person name="Woyke T."/>
            <person name="Klenk H.P."/>
            <person name="Zhou Y."/>
            <person name="Lilburn T.G."/>
            <person name="Beck B.J."/>
            <person name="De Vos P."/>
            <person name="Vandamme P."/>
            <person name="Eisen J.A."/>
            <person name="Garrity G."/>
            <person name="Hugenholtz P."/>
            <person name="Kyrpides N.C."/>
        </authorList>
    </citation>
    <scope>NUCLEOTIDE SEQUENCE [LARGE SCALE GENOMIC DNA]</scope>
    <source>
        <strain evidence="2 3">CGMCC 1.2546</strain>
    </source>
</reference>
<dbReference type="RefSeq" id="WP_145722271.1">
    <property type="nucleotide sequence ID" value="NZ_BSPF01000032.1"/>
</dbReference>